<accession>A0A7F5RIY8</accession>
<sequence>MVYESDFYTTRRPYRTSPSLSTYTVSTYLPSRQVRILPGLGKVHVVHTYDRIVPYVGHKRLTVVSTPPLTFRVRPSVIYRELDRIANKVRPWTSISPTSHYLNSESAVKLIYIRNPYTGIDRVTLHRPTIIRYRYYPSYNYSSYYYPLSYSRYFSPYLNYWYYSPTYFPRWYYPKCLLDDYVPSRITYSPSIYTGVNTYSVVSPSYIRRYPLYYPYYYSSYFSTFFPKWYYPRYLLDDDLFDDETRYIRAQAASVLRRIHSPVPRTPRALLPPVTYVTRYTEPTYYSPSRALTSDYYIHRMLTTSPYNAKTQYTTYYTEPVRKYIGPGFLSCIRYAGDRAYKRRPNLDYLYEDPVKNDIQLLSYYIKKFKSEKAQRGEEDKASEKLNEEEQTPKITEIVE</sequence>
<dbReference type="GeneID" id="108742115"/>
<dbReference type="OrthoDB" id="8194914at2759"/>
<evidence type="ECO:0000313" key="3">
    <source>
        <dbReference type="RefSeq" id="XP_025835830.1"/>
    </source>
</evidence>
<dbReference type="Proteomes" id="UP000192223">
    <property type="component" value="Unplaced"/>
</dbReference>
<dbReference type="RefSeq" id="XP_025835830.1">
    <property type="nucleotide sequence ID" value="XM_025980045.1"/>
</dbReference>
<gene>
    <name evidence="3" type="primary">LOC108742115</name>
</gene>
<evidence type="ECO:0000313" key="2">
    <source>
        <dbReference type="Proteomes" id="UP000192223"/>
    </source>
</evidence>
<evidence type="ECO:0000256" key="1">
    <source>
        <dbReference type="SAM" id="MobiDB-lite"/>
    </source>
</evidence>
<proteinExistence type="predicted"/>
<feature type="compositionally biased region" description="Basic and acidic residues" evidence="1">
    <location>
        <begin position="372"/>
        <end position="392"/>
    </location>
</feature>
<reference evidence="3" key="1">
    <citation type="submission" date="2025-08" db="UniProtKB">
        <authorList>
            <consortium name="RefSeq"/>
        </authorList>
    </citation>
    <scope>IDENTIFICATION</scope>
    <source>
        <tissue evidence="3">Entire body</tissue>
    </source>
</reference>
<keyword evidence="2" id="KW-1185">Reference proteome</keyword>
<protein>
    <submittedName>
        <fullName evidence="3">Adhesive plaque matrix protein isoform X9</fullName>
    </submittedName>
</protein>
<organism evidence="2 3">
    <name type="scientific">Agrilus planipennis</name>
    <name type="common">Emerald ash borer</name>
    <name type="synonym">Agrilus marcopoli</name>
    <dbReference type="NCBI Taxonomy" id="224129"/>
    <lineage>
        <taxon>Eukaryota</taxon>
        <taxon>Metazoa</taxon>
        <taxon>Ecdysozoa</taxon>
        <taxon>Arthropoda</taxon>
        <taxon>Hexapoda</taxon>
        <taxon>Insecta</taxon>
        <taxon>Pterygota</taxon>
        <taxon>Neoptera</taxon>
        <taxon>Endopterygota</taxon>
        <taxon>Coleoptera</taxon>
        <taxon>Polyphaga</taxon>
        <taxon>Elateriformia</taxon>
        <taxon>Buprestoidea</taxon>
        <taxon>Buprestidae</taxon>
        <taxon>Agrilinae</taxon>
        <taxon>Agrilus</taxon>
    </lineage>
</organism>
<feature type="region of interest" description="Disordered" evidence="1">
    <location>
        <begin position="372"/>
        <end position="400"/>
    </location>
</feature>
<dbReference type="AlphaFoldDB" id="A0A7F5RIY8"/>
<name>A0A7F5RIY8_AGRPL</name>